<evidence type="ECO:0000313" key="4">
    <source>
        <dbReference type="Proteomes" id="UP000811246"/>
    </source>
</evidence>
<organism evidence="3 4">
    <name type="scientific">Carya illinoinensis</name>
    <name type="common">Pecan</name>
    <dbReference type="NCBI Taxonomy" id="32201"/>
    <lineage>
        <taxon>Eukaryota</taxon>
        <taxon>Viridiplantae</taxon>
        <taxon>Streptophyta</taxon>
        <taxon>Embryophyta</taxon>
        <taxon>Tracheophyta</taxon>
        <taxon>Spermatophyta</taxon>
        <taxon>Magnoliopsida</taxon>
        <taxon>eudicotyledons</taxon>
        <taxon>Gunneridae</taxon>
        <taxon>Pentapetalae</taxon>
        <taxon>rosids</taxon>
        <taxon>fabids</taxon>
        <taxon>Fagales</taxon>
        <taxon>Juglandaceae</taxon>
        <taxon>Carya</taxon>
    </lineage>
</organism>
<name>A0A922FU69_CARIL</name>
<dbReference type="Pfam" id="PF00201">
    <property type="entry name" value="UDPGT"/>
    <property type="match status" value="1"/>
</dbReference>
<dbReference type="PANTHER" id="PTHR11926">
    <property type="entry name" value="GLUCOSYL/GLUCURONOSYL TRANSFERASES"/>
    <property type="match status" value="1"/>
</dbReference>
<dbReference type="EMBL" id="CM031826">
    <property type="protein sequence ID" value="KAG6726071.1"/>
    <property type="molecule type" value="Genomic_DNA"/>
</dbReference>
<protein>
    <submittedName>
        <fullName evidence="3">Uncharacterized protein</fullName>
    </submittedName>
</protein>
<dbReference type="GO" id="GO:0080044">
    <property type="term" value="F:quercetin 7-O-glucosyltransferase activity"/>
    <property type="evidence" value="ECO:0007669"/>
    <property type="project" value="TreeGrafter"/>
</dbReference>
<gene>
    <name evidence="3" type="ORF">I3842_02G062500</name>
</gene>
<proteinExistence type="inferred from homology"/>
<sequence>MNNHHHHFLLICFPAQGHLNPTLQLAKRLIDVGAAVTFATTVHGLQQLKTFPSLEGLSYASFSDGFDDGINPTNSPSNIIFEIKRVSSQTLTDLIQRLSNEHCRVTCLIYSVIMQWAAKVARQSTIALAIIHHYLNSQDGVFESFGLPPFASTELPSFLLPTSPHASVIPSFKELIRTPKKDPNPCVILNNFAALEGDTIKAVASMNPIALGPLIPSLLFNRKGGQSDASSFQCQLFESSTNDYLNWPNSKLDHSVAYVSFGSMVTMQRKQTEEILHGLIHSGRPFLWRLKEEGQGLVVPWCSQAEVLCHYSVGCFVTHCGVKAGVDEEGVVRREEIKRCLEIVMGGGGKGEEIMGNVKKWKSLALQAVEDGGSSHNDFKLFMEKLR</sequence>
<evidence type="ECO:0000313" key="3">
    <source>
        <dbReference type="EMBL" id="KAG6726071.1"/>
    </source>
</evidence>
<reference evidence="3" key="1">
    <citation type="submission" date="2021-01" db="EMBL/GenBank/DDBJ databases">
        <authorList>
            <person name="Lovell J.T."/>
            <person name="Bentley N."/>
            <person name="Bhattarai G."/>
            <person name="Jenkins J.W."/>
            <person name="Sreedasyam A."/>
            <person name="Alarcon Y."/>
            <person name="Bock C."/>
            <person name="Boston L."/>
            <person name="Carlson J."/>
            <person name="Cervantes K."/>
            <person name="Clermont K."/>
            <person name="Krom N."/>
            <person name="Kubenka K."/>
            <person name="Mamidi S."/>
            <person name="Mattison C."/>
            <person name="Monteros M."/>
            <person name="Pisani C."/>
            <person name="Plott C."/>
            <person name="Rajasekar S."/>
            <person name="Rhein H.S."/>
            <person name="Rohla C."/>
            <person name="Song M."/>
            <person name="Hilaire R.S."/>
            <person name="Shu S."/>
            <person name="Wells L."/>
            <person name="Wang X."/>
            <person name="Webber J."/>
            <person name="Heerema R.J."/>
            <person name="Klein P."/>
            <person name="Conner P."/>
            <person name="Grauke L."/>
            <person name="Grimwood J."/>
            <person name="Schmutz J."/>
            <person name="Randall J.J."/>
        </authorList>
    </citation>
    <scope>NUCLEOTIDE SEQUENCE</scope>
    <source>
        <tissue evidence="3">Leaf</tissue>
    </source>
</reference>
<accession>A0A922FU69</accession>
<evidence type="ECO:0000256" key="1">
    <source>
        <dbReference type="ARBA" id="ARBA00009995"/>
    </source>
</evidence>
<dbReference type="InterPro" id="IPR002213">
    <property type="entry name" value="UDP_glucos_trans"/>
</dbReference>
<dbReference type="PANTHER" id="PTHR11926:SF1534">
    <property type="entry name" value="GLYCOSYLTRANSFERASE"/>
    <property type="match status" value="1"/>
</dbReference>
<dbReference type="Proteomes" id="UP000811246">
    <property type="component" value="Chromosome 2"/>
</dbReference>
<evidence type="ECO:0000256" key="2">
    <source>
        <dbReference type="ARBA" id="ARBA00022679"/>
    </source>
</evidence>
<dbReference type="GO" id="GO:0080043">
    <property type="term" value="F:quercetin 3-O-glucosyltransferase activity"/>
    <property type="evidence" value="ECO:0007669"/>
    <property type="project" value="TreeGrafter"/>
</dbReference>
<comment type="similarity">
    <text evidence="1">Belongs to the UDP-glycosyltransferase family.</text>
</comment>
<dbReference type="AlphaFoldDB" id="A0A922FU69"/>
<dbReference type="CDD" id="cd03784">
    <property type="entry name" value="GT1_Gtf-like"/>
    <property type="match status" value="1"/>
</dbReference>
<keyword evidence="2" id="KW-0808">Transferase</keyword>
<comment type="caution">
    <text evidence="3">The sequence shown here is derived from an EMBL/GenBank/DDBJ whole genome shotgun (WGS) entry which is preliminary data.</text>
</comment>